<dbReference type="AlphaFoldDB" id="A0A137PAM6"/>
<dbReference type="FunFam" id="3.40.50.300:FF:000187">
    <property type="entry name" value="Vesicular-fusion ATPase SEC18"/>
    <property type="match status" value="1"/>
</dbReference>
<keyword evidence="12" id="KW-0378">Hydrolase</keyword>
<dbReference type="InterPro" id="IPR029067">
    <property type="entry name" value="CDC48_domain_2-like_sf"/>
</dbReference>
<dbReference type="PROSITE" id="PS00674">
    <property type="entry name" value="AAA"/>
    <property type="match status" value="1"/>
</dbReference>
<keyword evidence="3 12" id="KW-0813">Transport</keyword>
<dbReference type="GO" id="GO:0042144">
    <property type="term" value="P:vacuole fusion, non-autophagic"/>
    <property type="evidence" value="ECO:0007669"/>
    <property type="project" value="EnsemblFungi"/>
</dbReference>
<comment type="subcellular location">
    <subcellularLocation>
        <location evidence="1 12">Cytoplasm</location>
    </subcellularLocation>
</comment>
<dbReference type="Gene3D" id="1.10.8.60">
    <property type="match status" value="1"/>
</dbReference>
<dbReference type="GO" id="GO:0043001">
    <property type="term" value="P:Golgi to plasma membrane protein transport"/>
    <property type="evidence" value="ECO:0007669"/>
    <property type="project" value="EnsemblFungi"/>
</dbReference>
<evidence type="ECO:0000256" key="9">
    <source>
        <dbReference type="ARBA" id="ARBA00056429"/>
    </source>
</evidence>
<evidence type="ECO:0000256" key="8">
    <source>
        <dbReference type="ARBA" id="ARBA00022927"/>
    </source>
</evidence>
<dbReference type="GO" id="GO:0048219">
    <property type="term" value="P:inter-Golgi cisterna vesicle-mediated transport"/>
    <property type="evidence" value="ECO:0007669"/>
    <property type="project" value="EnsemblFungi"/>
</dbReference>
<comment type="similarity">
    <text evidence="2 11">Belongs to the AAA ATPase family.</text>
</comment>
<dbReference type="SMART" id="SM00382">
    <property type="entry name" value="AAA"/>
    <property type="match status" value="2"/>
</dbReference>
<dbReference type="InterPro" id="IPR027417">
    <property type="entry name" value="P-loop_NTPase"/>
</dbReference>
<keyword evidence="5" id="KW-0677">Repeat</keyword>
<evidence type="ECO:0000256" key="10">
    <source>
        <dbReference type="ARBA" id="ARBA00068637"/>
    </source>
</evidence>
<dbReference type="CDD" id="cd00009">
    <property type="entry name" value="AAA"/>
    <property type="match status" value="1"/>
</dbReference>
<dbReference type="Gene3D" id="3.10.330.10">
    <property type="match status" value="1"/>
</dbReference>
<keyword evidence="4 12" id="KW-0963">Cytoplasm</keyword>
<keyword evidence="12" id="KW-0931">ER-Golgi transport</keyword>
<dbReference type="SUPFAM" id="SSF54585">
    <property type="entry name" value="Cdc48 domain 2-like"/>
    <property type="match status" value="1"/>
</dbReference>
<protein>
    <recommendedName>
        <fullName evidence="10 12">Vesicular-fusion protein SEC18</fullName>
    </recommendedName>
</protein>
<proteinExistence type="inferred from homology"/>
<accession>A0A137PAM6</accession>
<dbReference type="GO" id="GO:0005795">
    <property type="term" value="C:Golgi stack"/>
    <property type="evidence" value="ECO:0007669"/>
    <property type="project" value="TreeGrafter"/>
</dbReference>
<dbReference type="GO" id="GO:0048280">
    <property type="term" value="P:vesicle fusion with Golgi apparatus"/>
    <property type="evidence" value="ECO:0007669"/>
    <property type="project" value="EnsemblFungi"/>
</dbReference>
<dbReference type="FunFam" id="3.40.50.300:FF:000166">
    <property type="entry name" value="vesicle-fusing ATPase isoform X1"/>
    <property type="match status" value="1"/>
</dbReference>
<dbReference type="GO" id="GO:0070300">
    <property type="term" value="F:phosphatidic acid binding"/>
    <property type="evidence" value="ECO:0007669"/>
    <property type="project" value="EnsemblFungi"/>
</dbReference>
<dbReference type="Pfam" id="PF00004">
    <property type="entry name" value="AAA"/>
    <property type="match status" value="2"/>
</dbReference>
<dbReference type="SUPFAM" id="SSF52540">
    <property type="entry name" value="P-loop containing nucleoside triphosphate hydrolases"/>
    <property type="match status" value="2"/>
</dbReference>
<keyword evidence="7 11" id="KW-0067">ATP-binding</keyword>
<gene>
    <name evidence="14" type="ORF">CONCODRAFT_48097</name>
</gene>
<name>A0A137PAM6_CONC2</name>
<dbReference type="GO" id="GO:0000045">
    <property type="term" value="P:autophagosome assembly"/>
    <property type="evidence" value="ECO:0007669"/>
    <property type="project" value="EnsemblFungi"/>
</dbReference>
<keyword evidence="6 11" id="KW-0547">Nucleotide-binding</keyword>
<evidence type="ECO:0000256" key="3">
    <source>
        <dbReference type="ARBA" id="ARBA00022448"/>
    </source>
</evidence>
<dbReference type="GO" id="GO:0006888">
    <property type="term" value="P:endoplasmic reticulum to Golgi vesicle-mediated transport"/>
    <property type="evidence" value="ECO:0007669"/>
    <property type="project" value="EnsemblFungi"/>
</dbReference>
<dbReference type="Pfam" id="PF17862">
    <property type="entry name" value="AAA_lid_3"/>
    <property type="match status" value="1"/>
</dbReference>
<dbReference type="EMBL" id="KQ964461">
    <property type="protein sequence ID" value="KXN72063.1"/>
    <property type="molecule type" value="Genomic_DNA"/>
</dbReference>
<dbReference type="OrthoDB" id="9982946at2759"/>
<evidence type="ECO:0000256" key="7">
    <source>
        <dbReference type="ARBA" id="ARBA00022840"/>
    </source>
</evidence>
<evidence type="ECO:0000256" key="12">
    <source>
        <dbReference type="RuleBase" id="RU367045"/>
    </source>
</evidence>
<reference evidence="14 15" key="1">
    <citation type="journal article" date="2015" name="Genome Biol. Evol.">
        <title>Phylogenomic analyses indicate that early fungi evolved digesting cell walls of algal ancestors of land plants.</title>
        <authorList>
            <person name="Chang Y."/>
            <person name="Wang S."/>
            <person name="Sekimoto S."/>
            <person name="Aerts A.L."/>
            <person name="Choi C."/>
            <person name="Clum A."/>
            <person name="LaButti K.M."/>
            <person name="Lindquist E.A."/>
            <person name="Yee Ngan C."/>
            <person name="Ohm R.A."/>
            <person name="Salamov A.A."/>
            <person name="Grigoriev I.V."/>
            <person name="Spatafora J.W."/>
            <person name="Berbee M.L."/>
        </authorList>
    </citation>
    <scope>NUCLEOTIDE SEQUENCE [LARGE SCALE GENOMIC DNA]</scope>
    <source>
        <strain evidence="14 15">NRRL 28638</strain>
    </source>
</reference>
<evidence type="ECO:0000259" key="13">
    <source>
        <dbReference type="SMART" id="SM00382"/>
    </source>
</evidence>
<dbReference type="PANTHER" id="PTHR23078:SF3">
    <property type="entry name" value="VESICLE-FUSING ATPASE"/>
    <property type="match status" value="1"/>
</dbReference>
<evidence type="ECO:0000256" key="6">
    <source>
        <dbReference type="ARBA" id="ARBA00022741"/>
    </source>
</evidence>
<dbReference type="Gene3D" id="3.40.50.300">
    <property type="entry name" value="P-loop containing nucleotide triphosphate hydrolases"/>
    <property type="match status" value="2"/>
</dbReference>
<dbReference type="GO" id="GO:0005524">
    <property type="term" value="F:ATP binding"/>
    <property type="evidence" value="ECO:0007669"/>
    <property type="project" value="UniProtKB-UniRule"/>
</dbReference>
<dbReference type="InterPro" id="IPR003960">
    <property type="entry name" value="ATPase_AAA_CS"/>
</dbReference>
<dbReference type="OMA" id="CFDNEIA"/>
<evidence type="ECO:0000313" key="14">
    <source>
        <dbReference type="EMBL" id="KXN72063.1"/>
    </source>
</evidence>
<dbReference type="InterPro" id="IPR041569">
    <property type="entry name" value="AAA_lid_3"/>
</dbReference>
<evidence type="ECO:0000256" key="1">
    <source>
        <dbReference type="ARBA" id="ARBA00004496"/>
    </source>
</evidence>
<dbReference type="GO" id="GO:0000149">
    <property type="term" value="F:SNARE binding"/>
    <property type="evidence" value="ECO:0007669"/>
    <property type="project" value="EnsemblFungi"/>
</dbReference>
<organism evidence="14 15">
    <name type="scientific">Conidiobolus coronatus (strain ATCC 28846 / CBS 209.66 / NRRL 28638)</name>
    <name type="common">Delacroixia coronata</name>
    <dbReference type="NCBI Taxonomy" id="796925"/>
    <lineage>
        <taxon>Eukaryota</taxon>
        <taxon>Fungi</taxon>
        <taxon>Fungi incertae sedis</taxon>
        <taxon>Zoopagomycota</taxon>
        <taxon>Entomophthoromycotina</taxon>
        <taxon>Entomophthoromycetes</taxon>
        <taxon>Entomophthorales</taxon>
        <taxon>Ancylistaceae</taxon>
        <taxon>Conidiobolus</taxon>
    </lineage>
</organism>
<sequence>MSTIFIQNFRDQVFSIGQIMVFEFHGINLHAKVLHLNVVDLQSLSNSSASQSNPQIQNGILMDQTSIHFTKAPDNPIKLKGQKTRSASNNIIQPNFKFEDMGIGGLDTEFSAIFRRAFASRIFPPNLIEKLGIKHVRGILLHGPPGTGKTLMARQIGKMLNAKEPKVVNGPEILNKYVGQSEENIRKLFADAEKEYKEKGDESALHIIIFDELDAICKQRGSQSSGTGVGDSVVNQLLSKMDGVDQLNNILVIGMTNRLDMIDEALLRPGRLEVQVEISLPDEHGRFQIIQIHTSKMRNNDILGPDVDLHELAQLTKNYSGAEIEGLVKNASSYAFSRHVKVGSMASVSEDVENMKVLRDDFLHAFEEYKPAFGISDNELQLLVQNNIIPFEYHVERILNDGSLFVEQVKTSQSTPLVSVLLHGPPGSGKSALAATIAMSSSFPFVKLISPETMVGLSESAKTAAINKVFVDSYKSPISVIVIDNIERLLDWVPIGPRFSNTVLQALMVLLKKRPPKNHRLLLISTCTHRGVLDQMSMLDCFDADLYVPNVVGSKQIHSVVKSLDHFNAEELSQLSNSLDDTQLEELPIGIKK</sequence>
<evidence type="ECO:0000256" key="2">
    <source>
        <dbReference type="ARBA" id="ARBA00006914"/>
    </source>
</evidence>
<dbReference type="CDD" id="cd19504">
    <property type="entry name" value="RecA-like_NSF-SEC18_r1-like"/>
    <property type="match status" value="1"/>
</dbReference>
<evidence type="ECO:0000313" key="15">
    <source>
        <dbReference type="Proteomes" id="UP000070444"/>
    </source>
</evidence>
<dbReference type="PANTHER" id="PTHR23078">
    <property type="entry name" value="VESICULAR-FUSION PROTEIN NSF"/>
    <property type="match status" value="1"/>
</dbReference>
<dbReference type="InterPro" id="IPR003593">
    <property type="entry name" value="AAA+_ATPase"/>
</dbReference>
<evidence type="ECO:0000256" key="11">
    <source>
        <dbReference type="RuleBase" id="RU003651"/>
    </source>
</evidence>
<dbReference type="STRING" id="796925.A0A137PAM6"/>
<evidence type="ECO:0000256" key="5">
    <source>
        <dbReference type="ARBA" id="ARBA00022737"/>
    </source>
</evidence>
<dbReference type="GO" id="GO:0016887">
    <property type="term" value="F:ATP hydrolysis activity"/>
    <property type="evidence" value="ECO:0007669"/>
    <property type="project" value="EnsemblFungi"/>
</dbReference>
<dbReference type="Proteomes" id="UP000070444">
    <property type="component" value="Unassembled WGS sequence"/>
</dbReference>
<keyword evidence="8 12" id="KW-0653">Protein transport</keyword>
<feature type="domain" description="AAA+ ATPase" evidence="13">
    <location>
        <begin position="416"/>
        <end position="552"/>
    </location>
</feature>
<dbReference type="FunFam" id="1.10.8.60:FF:000026">
    <property type="entry name" value="vesicle-fusing ATPase isoform X1"/>
    <property type="match status" value="1"/>
</dbReference>
<keyword evidence="15" id="KW-1185">Reference proteome</keyword>
<feature type="domain" description="AAA+ ATPase" evidence="13">
    <location>
        <begin position="135"/>
        <end position="282"/>
    </location>
</feature>
<dbReference type="InterPro" id="IPR039812">
    <property type="entry name" value="Vesicle-fus_ATPase"/>
</dbReference>
<dbReference type="GO" id="GO:0035494">
    <property type="term" value="P:SNARE complex disassembly"/>
    <property type="evidence" value="ECO:0007669"/>
    <property type="project" value="EnsemblFungi"/>
</dbReference>
<comment type="function">
    <text evidence="9 12">Required for vesicle-mediated transport. Catalyzes the fusion of transport vesicles within the Golgi cisternae. Is also required for transport from the endoplasmic reticulum to the Golgi stack. Seems to function as a fusion protein required for the delivery of cargo proteins to all compartments of the Golgi stack independent of vesicle origin.</text>
</comment>
<evidence type="ECO:0000256" key="4">
    <source>
        <dbReference type="ARBA" id="ARBA00022490"/>
    </source>
</evidence>
<dbReference type="InterPro" id="IPR003959">
    <property type="entry name" value="ATPase_AAA_core"/>
</dbReference>